<dbReference type="AlphaFoldDB" id="A0A7R8WFI2"/>
<dbReference type="InterPro" id="IPR038579">
    <property type="entry name" value="Ribosomal_eS21_sf"/>
</dbReference>
<dbReference type="GO" id="GO:1990904">
    <property type="term" value="C:ribonucleoprotein complex"/>
    <property type="evidence" value="ECO:0007669"/>
    <property type="project" value="UniProtKB-KW"/>
</dbReference>
<dbReference type="GO" id="GO:0003735">
    <property type="term" value="F:structural constituent of ribosome"/>
    <property type="evidence" value="ECO:0007669"/>
    <property type="project" value="InterPro"/>
</dbReference>
<keyword evidence="5" id="KW-0256">Endoplasmic reticulum</keyword>
<evidence type="ECO:0000256" key="4">
    <source>
        <dbReference type="ARBA" id="ARBA00022490"/>
    </source>
</evidence>
<evidence type="ECO:0000256" key="7">
    <source>
        <dbReference type="ARBA" id="ARBA00023274"/>
    </source>
</evidence>
<evidence type="ECO:0000256" key="9">
    <source>
        <dbReference type="ARBA" id="ARBA00035451"/>
    </source>
</evidence>
<evidence type="ECO:0000256" key="6">
    <source>
        <dbReference type="ARBA" id="ARBA00022980"/>
    </source>
</evidence>
<evidence type="ECO:0000256" key="2">
    <source>
        <dbReference type="ARBA" id="ARBA00004514"/>
    </source>
</evidence>
<dbReference type="InterPro" id="IPR001931">
    <property type="entry name" value="Ribosomal_eS21"/>
</dbReference>
<dbReference type="PANTHER" id="PTHR10442">
    <property type="entry name" value="40S RIBOSOMAL PROTEIN S21"/>
    <property type="match status" value="1"/>
</dbReference>
<dbReference type="Pfam" id="PF01249">
    <property type="entry name" value="Ribosomal_S21e"/>
    <property type="match status" value="1"/>
</dbReference>
<proteinExistence type="inferred from homology"/>
<evidence type="ECO:0000313" key="10">
    <source>
        <dbReference type="EMBL" id="CAD7227829.1"/>
    </source>
</evidence>
<dbReference type="GO" id="GO:0006412">
    <property type="term" value="P:translation"/>
    <property type="evidence" value="ECO:0007669"/>
    <property type="project" value="InterPro"/>
</dbReference>
<protein>
    <recommendedName>
        <fullName evidence="8">Small ribosomal subunit protein eS21</fullName>
    </recommendedName>
    <alternativeName>
        <fullName evidence="9">40S ribosomal protein S21</fullName>
    </alternativeName>
</protein>
<dbReference type="PROSITE" id="PS00996">
    <property type="entry name" value="RIBOSOMAL_S21E"/>
    <property type="match status" value="1"/>
</dbReference>
<keyword evidence="7" id="KW-0687">Ribonucleoprotein</keyword>
<dbReference type="EMBL" id="OB661274">
    <property type="protein sequence ID" value="CAD7227829.1"/>
    <property type="molecule type" value="Genomic_DNA"/>
</dbReference>
<comment type="similarity">
    <text evidence="3">Belongs to the eukaryotic ribosomal protein eS21 family.</text>
</comment>
<dbReference type="OrthoDB" id="278325at2759"/>
<dbReference type="GO" id="GO:0022626">
    <property type="term" value="C:cytosolic ribosome"/>
    <property type="evidence" value="ECO:0007669"/>
    <property type="project" value="UniProtKB-ARBA"/>
</dbReference>
<dbReference type="Gene3D" id="3.30.1230.20">
    <property type="match status" value="1"/>
</dbReference>
<dbReference type="FunFam" id="3.30.1230.20:FF:000001">
    <property type="entry name" value="40S ribosomal protein S21"/>
    <property type="match status" value="1"/>
</dbReference>
<comment type="subcellular location">
    <subcellularLocation>
        <location evidence="2">Cytoplasm</location>
        <location evidence="2">Cytosol</location>
    </subcellularLocation>
    <subcellularLocation>
        <location evidence="1">Rough endoplasmic reticulum</location>
    </subcellularLocation>
</comment>
<reference evidence="10" key="1">
    <citation type="submission" date="2020-11" db="EMBL/GenBank/DDBJ databases">
        <authorList>
            <person name="Tran Van P."/>
        </authorList>
    </citation>
    <scope>NUCLEOTIDE SEQUENCE</scope>
</reference>
<dbReference type="GO" id="GO:0005791">
    <property type="term" value="C:rough endoplasmic reticulum"/>
    <property type="evidence" value="ECO:0007669"/>
    <property type="project" value="UniProtKB-SubCell"/>
</dbReference>
<evidence type="ECO:0000256" key="8">
    <source>
        <dbReference type="ARBA" id="ARBA00035150"/>
    </source>
</evidence>
<gene>
    <name evidence="10" type="ORF">CTOB1V02_LOCUS5724</name>
</gene>
<evidence type="ECO:0000256" key="3">
    <source>
        <dbReference type="ARBA" id="ARBA00010228"/>
    </source>
</evidence>
<dbReference type="InterPro" id="IPR018279">
    <property type="entry name" value="Ribosomal_eS21_CS"/>
</dbReference>
<evidence type="ECO:0000256" key="5">
    <source>
        <dbReference type="ARBA" id="ARBA00022824"/>
    </source>
</evidence>
<keyword evidence="6" id="KW-0689">Ribosomal protein</keyword>
<keyword evidence="4" id="KW-0963">Cytoplasm</keyword>
<accession>A0A7R8WFI2</accession>
<evidence type="ECO:0000256" key="1">
    <source>
        <dbReference type="ARBA" id="ARBA00004427"/>
    </source>
</evidence>
<name>A0A7R8WFI2_9CRUS</name>
<sequence>MGPGTDPHSANNPYADAPSPWRNFCCEAVMLCRLDEEAEGGDQPLGEFLTNLRMEVECEVLAVDKSKVSFLNLRDVHQKEVEAFWQKDIPMSLINRIQTVINDLKSMTEEYQNESGEYVDLYIPRKCSASNRIIYAKDHAAIQINFAEVDPETGRMTGKYKTYAVCGQIRRMGESDDCLNRLTKNDGLLARNF</sequence>
<organism evidence="10">
    <name type="scientific">Cyprideis torosa</name>
    <dbReference type="NCBI Taxonomy" id="163714"/>
    <lineage>
        <taxon>Eukaryota</taxon>
        <taxon>Metazoa</taxon>
        <taxon>Ecdysozoa</taxon>
        <taxon>Arthropoda</taxon>
        <taxon>Crustacea</taxon>
        <taxon>Oligostraca</taxon>
        <taxon>Ostracoda</taxon>
        <taxon>Podocopa</taxon>
        <taxon>Podocopida</taxon>
        <taxon>Cytherocopina</taxon>
        <taxon>Cytheroidea</taxon>
        <taxon>Cytherideidae</taxon>
        <taxon>Cyprideis</taxon>
    </lineage>
</organism>